<dbReference type="InterPro" id="IPR050638">
    <property type="entry name" value="AA-Vitamin_Transporters"/>
</dbReference>
<evidence type="ECO:0000256" key="6">
    <source>
        <dbReference type="SAM" id="Phobius"/>
    </source>
</evidence>
<protein>
    <submittedName>
        <fullName evidence="8">DMT family transporter</fullName>
    </submittedName>
</protein>
<dbReference type="SUPFAM" id="SSF103481">
    <property type="entry name" value="Multidrug resistance efflux transporter EmrE"/>
    <property type="match status" value="2"/>
</dbReference>
<dbReference type="PANTHER" id="PTHR32322">
    <property type="entry name" value="INNER MEMBRANE TRANSPORTER"/>
    <property type="match status" value="1"/>
</dbReference>
<comment type="similarity">
    <text evidence="2">Belongs to the EamA transporter family.</text>
</comment>
<dbReference type="EMBL" id="JBBPCN010000001">
    <property type="protein sequence ID" value="MEK8072670.1"/>
    <property type="molecule type" value="Genomic_DNA"/>
</dbReference>
<comment type="subcellular location">
    <subcellularLocation>
        <location evidence="1">Membrane</location>
        <topology evidence="1">Multi-pass membrane protein</topology>
    </subcellularLocation>
</comment>
<dbReference type="Proteomes" id="UP001456513">
    <property type="component" value="Unassembled WGS sequence"/>
</dbReference>
<gene>
    <name evidence="8" type="ORF">AABD04_17640</name>
</gene>
<dbReference type="InterPro" id="IPR037185">
    <property type="entry name" value="EmrE-like"/>
</dbReference>
<feature type="transmembrane region" description="Helical" evidence="6">
    <location>
        <begin position="94"/>
        <end position="111"/>
    </location>
</feature>
<feature type="transmembrane region" description="Helical" evidence="6">
    <location>
        <begin position="178"/>
        <end position="198"/>
    </location>
</feature>
<feature type="transmembrane region" description="Helical" evidence="6">
    <location>
        <begin position="39"/>
        <end position="57"/>
    </location>
</feature>
<evidence type="ECO:0000256" key="4">
    <source>
        <dbReference type="ARBA" id="ARBA00022989"/>
    </source>
</evidence>
<comment type="caution">
    <text evidence="8">The sequence shown here is derived from an EMBL/GenBank/DDBJ whole genome shotgun (WGS) entry which is preliminary data.</text>
</comment>
<feature type="transmembrane region" description="Helical" evidence="6">
    <location>
        <begin position="69"/>
        <end position="88"/>
    </location>
</feature>
<feature type="transmembrane region" description="Helical" evidence="6">
    <location>
        <begin position="148"/>
        <end position="166"/>
    </location>
</feature>
<evidence type="ECO:0000256" key="5">
    <source>
        <dbReference type="ARBA" id="ARBA00023136"/>
    </source>
</evidence>
<dbReference type="RefSeq" id="WP_341441963.1">
    <property type="nucleotide sequence ID" value="NZ_JBBPCN010000001.1"/>
</dbReference>
<name>A0ABU9CZ92_9NOCA</name>
<dbReference type="Pfam" id="PF00892">
    <property type="entry name" value="EamA"/>
    <property type="match status" value="2"/>
</dbReference>
<evidence type="ECO:0000313" key="9">
    <source>
        <dbReference type="Proteomes" id="UP001456513"/>
    </source>
</evidence>
<evidence type="ECO:0000259" key="7">
    <source>
        <dbReference type="Pfam" id="PF00892"/>
    </source>
</evidence>
<feature type="domain" description="EamA" evidence="7">
    <location>
        <begin position="8"/>
        <end position="137"/>
    </location>
</feature>
<dbReference type="InterPro" id="IPR000620">
    <property type="entry name" value="EamA_dom"/>
</dbReference>
<keyword evidence="3 6" id="KW-0812">Transmembrane</keyword>
<dbReference type="PANTHER" id="PTHR32322:SF2">
    <property type="entry name" value="EAMA DOMAIN-CONTAINING PROTEIN"/>
    <property type="match status" value="1"/>
</dbReference>
<keyword evidence="5 6" id="KW-0472">Membrane</keyword>
<feature type="transmembrane region" description="Helical" evidence="6">
    <location>
        <begin position="266"/>
        <end position="284"/>
    </location>
</feature>
<proteinExistence type="inferred from homology"/>
<keyword evidence="9" id="KW-1185">Reference proteome</keyword>
<feature type="transmembrane region" description="Helical" evidence="6">
    <location>
        <begin position="210"/>
        <end position="231"/>
    </location>
</feature>
<sequence>MRTRIDVIAGTALVVLWSSGFIGAELGTAEAPAHTLLAWRYLAAALLLIAWCGYLHLTPTWHAVRIHTVIGLFCQFLYLGATITGIGMGVPPGVAALIAALQPLVVAMASSRMFGERVGGRQTLGLVVGIAGVSLVVVGDMSGADLAWPVYLLPAAGMLALSVGTIGQRMLAPKEPIALAMAIQCSISAVGFMTWSALAGDVAPPMTSGFLAAVAWTVVLSTFGAYSAYLFVVRRNGPTRASVLLYLTPPTTMLWAFVMFGDAITWLGIGGLLVSAIGVAAYVSDGSAGRSAGSTPADPATKCHSRASAASIVSSSAKVTK</sequence>
<feature type="transmembrane region" description="Helical" evidence="6">
    <location>
        <begin position="243"/>
        <end position="260"/>
    </location>
</feature>
<evidence type="ECO:0000256" key="2">
    <source>
        <dbReference type="ARBA" id="ARBA00007362"/>
    </source>
</evidence>
<evidence type="ECO:0000256" key="1">
    <source>
        <dbReference type="ARBA" id="ARBA00004141"/>
    </source>
</evidence>
<reference evidence="8 9" key="1">
    <citation type="submission" date="2024-03" db="EMBL/GenBank/DDBJ databases">
        <title>Rhodococcus navarretei sp. nov. and Pseudarthrobacter quantumdoti sp. nov., two new species with the ability to biosynthesize Quantum Dots isolated from soil samples at Union Glacier, Antarctica.</title>
        <authorList>
            <person name="Vargas M."/>
        </authorList>
    </citation>
    <scope>NUCLEOTIDE SEQUENCE [LARGE SCALE GENOMIC DNA]</scope>
    <source>
        <strain evidence="8 9">EXRC-4A-4</strain>
    </source>
</reference>
<feature type="domain" description="EamA" evidence="7">
    <location>
        <begin position="152"/>
        <end position="281"/>
    </location>
</feature>
<keyword evidence="4 6" id="KW-1133">Transmembrane helix</keyword>
<organism evidence="8 9">
    <name type="scientific">Rhodococcus navarretei</name>
    <dbReference type="NCBI Taxonomy" id="3128981"/>
    <lineage>
        <taxon>Bacteria</taxon>
        <taxon>Bacillati</taxon>
        <taxon>Actinomycetota</taxon>
        <taxon>Actinomycetes</taxon>
        <taxon>Mycobacteriales</taxon>
        <taxon>Nocardiaceae</taxon>
        <taxon>Rhodococcus</taxon>
    </lineage>
</organism>
<feature type="transmembrane region" description="Helical" evidence="6">
    <location>
        <begin position="123"/>
        <end position="142"/>
    </location>
</feature>
<evidence type="ECO:0000256" key="3">
    <source>
        <dbReference type="ARBA" id="ARBA00022692"/>
    </source>
</evidence>
<accession>A0ABU9CZ92</accession>
<evidence type="ECO:0000313" key="8">
    <source>
        <dbReference type="EMBL" id="MEK8072670.1"/>
    </source>
</evidence>